<reference evidence="4" key="1">
    <citation type="submission" date="2018-06" db="EMBL/GenBank/DDBJ databases">
        <authorList>
            <person name="Zhirakovskaya E."/>
        </authorList>
    </citation>
    <scope>NUCLEOTIDE SEQUENCE</scope>
</reference>
<keyword evidence="2" id="KW-0808">Transferase</keyword>
<dbReference type="SUPFAM" id="SSF53756">
    <property type="entry name" value="UDP-Glycosyltransferase/glycogen phosphorylase"/>
    <property type="match status" value="2"/>
</dbReference>
<evidence type="ECO:0000313" key="4">
    <source>
        <dbReference type="EMBL" id="VAX21322.1"/>
    </source>
</evidence>
<dbReference type="PANTHER" id="PTHR12526">
    <property type="entry name" value="GLYCOSYLTRANSFERASE"/>
    <property type="match status" value="1"/>
</dbReference>
<dbReference type="Pfam" id="PF13524">
    <property type="entry name" value="Glyco_trans_1_2"/>
    <property type="match status" value="1"/>
</dbReference>
<dbReference type="EMBL" id="UOGB01000201">
    <property type="protein sequence ID" value="VAX21322.1"/>
    <property type="molecule type" value="Genomic_DNA"/>
</dbReference>
<evidence type="ECO:0000256" key="1">
    <source>
        <dbReference type="ARBA" id="ARBA00022676"/>
    </source>
</evidence>
<gene>
    <name evidence="4" type="ORF">MNBD_NITROSPINAE03-1452</name>
</gene>
<dbReference type="AlphaFoldDB" id="A0A3B1BZT1"/>
<keyword evidence="1" id="KW-0328">Glycosyltransferase</keyword>
<name>A0A3B1BZT1_9ZZZZ</name>
<dbReference type="GO" id="GO:0016757">
    <property type="term" value="F:glycosyltransferase activity"/>
    <property type="evidence" value="ECO:0007669"/>
    <property type="project" value="UniProtKB-KW"/>
</dbReference>
<dbReference type="InterPro" id="IPR055259">
    <property type="entry name" value="YkvP/CgeB_Glyco_trans-like"/>
</dbReference>
<protein>
    <recommendedName>
        <fullName evidence="3">Spore protein YkvP/CgeB glycosyl transferase-like domain-containing protein</fullName>
    </recommendedName>
</protein>
<dbReference type="Gene3D" id="3.40.50.2000">
    <property type="entry name" value="Glycogen Phosphorylase B"/>
    <property type="match status" value="2"/>
</dbReference>
<sequence>MRILSFNWHTPYLSMIAMLDHEFEIAPPNIETDLLGSWNEEMRPAPQNVTPILRQQMQDRIRQPGYYDLIIGHNVKDIAMSKDIKTPKLLVFHNKLSAEAALGNQPGIIDEYRKYVRQLVSGVYCVFISKTKRSDWDLPGAIIMPGIDVSLYGGYTGQIRRALRIGNSIKVRNLMTGYSLQEEVLADLPSLLIGENPDIPDCEVSKGWEDLKKAYRENRLFINTTIPPFEDGYNLGLLEASATGMPVVSVSNPTCPITDGFDGYVCDGAKQMRERVIELLDNQSLAEEIGGRGGEMAIQKFPMETFLEKWDSAINKAIEVFSTGLAPSAVFQPSADRRKKSFNKKMRTGRKNVIVCYTSYPPTTGYYIERAFRKNHNLITVGGKITDYVIDAWNLSNLKEKAKDHDIPTADFTVDIEDMLKKIPGGFDPDFFLWIETGLGGPPEGLDKLDVPSAAYLVDTHIHTERHIEISKAFDSVFIAQRAYISEFNSAGLDNVFWLPLACDPEIHGKADLKKEFDIGFVGSLTSDRRIALLQRLAEKMDVRYHRAFMREMTDFFCKSKIVFNNAIRNDLNMRVFEVLCSGSLLLTDFADGIDEFFEDEKHLVIYNDENIVERALYYLKHPDEAQTIARQGRELALEKHTYERRVDEIVKTMERLTGLDN</sequence>
<dbReference type="PANTHER" id="PTHR12526:SF629">
    <property type="entry name" value="TEICHURONIC ACID BIOSYNTHESIS GLYCOSYLTRANSFERASE TUAH-RELATED"/>
    <property type="match status" value="1"/>
</dbReference>
<evidence type="ECO:0000259" key="3">
    <source>
        <dbReference type="Pfam" id="PF13524"/>
    </source>
</evidence>
<evidence type="ECO:0000256" key="2">
    <source>
        <dbReference type="ARBA" id="ARBA00022679"/>
    </source>
</evidence>
<feature type="domain" description="Spore protein YkvP/CgeB glycosyl transferase-like" evidence="3">
    <location>
        <begin position="549"/>
        <end position="651"/>
    </location>
</feature>
<accession>A0A3B1BZT1</accession>
<proteinExistence type="predicted"/>
<organism evidence="4">
    <name type="scientific">hydrothermal vent metagenome</name>
    <dbReference type="NCBI Taxonomy" id="652676"/>
    <lineage>
        <taxon>unclassified sequences</taxon>
        <taxon>metagenomes</taxon>
        <taxon>ecological metagenomes</taxon>
    </lineage>
</organism>